<evidence type="ECO:0000313" key="2">
    <source>
        <dbReference type="Proteomes" id="UP000655016"/>
    </source>
</evidence>
<keyword evidence="2" id="KW-1185">Reference proteome</keyword>
<protein>
    <submittedName>
        <fullName evidence="1">Uncharacterized protein</fullName>
    </submittedName>
</protein>
<dbReference type="RefSeq" id="WP_163395573.1">
    <property type="nucleotide sequence ID" value="NZ_BMKP01000008.1"/>
</dbReference>
<gene>
    <name evidence="1" type="ORF">GCM10011518_33270</name>
</gene>
<reference evidence="2" key="1">
    <citation type="journal article" date="2019" name="Int. J. Syst. Evol. Microbiol.">
        <title>The Global Catalogue of Microorganisms (GCM) 10K type strain sequencing project: providing services to taxonomists for standard genome sequencing and annotation.</title>
        <authorList>
            <consortium name="The Broad Institute Genomics Platform"/>
            <consortium name="The Broad Institute Genome Sequencing Center for Infectious Disease"/>
            <person name="Wu L."/>
            <person name="Ma J."/>
        </authorList>
    </citation>
    <scope>NUCLEOTIDE SEQUENCE [LARGE SCALE GENOMIC DNA]</scope>
    <source>
        <strain evidence="2">CGMCC 1.16060</strain>
    </source>
</reference>
<dbReference type="Proteomes" id="UP000655016">
    <property type="component" value="Unassembled WGS sequence"/>
</dbReference>
<proteinExistence type="predicted"/>
<name>A0ABQ1UKR1_9FLAO</name>
<dbReference type="EMBL" id="BMKP01000008">
    <property type="protein sequence ID" value="GGF21430.1"/>
    <property type="molecule type" value="Genomic_DNA"/>
</dbReference>
<evidence type="ECO:0000313" key="1">
    <source>
        <dbReference type="EMBL" id="GGF21430.1"/>
    </source>
</evidence>
<sequence length="220" mass="25627">MIESYKKNLFIEFSGWFIKLADYAERAEDKFKLPKLELILHTGNIIRGSIIGYDRSRQEKMLMVLTISDSNPKSEITLIPGAQIAAITFLDANKTLMVLEDRSIVSTLELKRTNKQIEEDLEKITENKIHVLLDTDHYPENQRKYILETIKMLPSIFESLMDDELGKKAIDENIKNIKILISQNNKTILDDKELQIEITPDYKFPEKEKQRIKKEIESVL</sequence>
<comment type="caution">
    <text evidence="1">The sequence shown here is derived from an EMBL/GenBank/DDBJ whole genome shotgun (WGS) entry which is preliminary data.</text>
</comment>
<accession>A0ABQ1UKR1</accession>
<organism evidence="1 2">
    <name type="scientific">Flavobacterium limi</name>
    <dbReference type="NCBI Taxonomy" id="2045105"/>
    <lineage>
        <taxon>Bacteria</taxon>
        <taxon>Pseudomonadati</taxon>
        <taxon>Bacteroidota</taxon>
        <taxon>Flavobacteriia</taxon>
        <taxon>Flavobacteriales</taxon>
        <taxon>Flavobacteriaceae</taxon>
        <taxon>Flavobacterium</taxon>
    </lineage>
</organism>